<feature type="compositionally biased region" description="Low complexity" evidence="1">
    <location>
        <begin position="268"/>
        <end position="280"/>
    </location>
</feature>
<feature type="region of interest" description="Disordered" evidence="1">
    <location>
        <begin position="312"/>
        <end position="333"/>
    </location>
</feature>
<dbReference type="STRING" id="135208.A0A4Z0A7L7"/>
<keyword evidence="4" id="KW-1185">Reference proteome</keyword>
<feature type="transmembrane region" description="Helical" evidence="2">
    <location>
        <begin position="1128"/>
        <end position="1149"/>
    </location>
</feature>
<feature type="region of interest" description="Disordered" evidence="1">
    <location>
        <begin position="664"/>
        <end position="975"/>
    </location>
</feature>
<feature type="compositionally biased region" description="Polar residues" evidence="1">
    <location>
        <begin position="351"/>
        <end position="360"/>
    </location>
</feature>
<dbReference type="AlphaFoldDB" id="A0A4Z0A7L7"/>
<gene>
    <name evidence="3" type="ORF">EWM64_g2393</name>
</gene>
<feature type="compositionally biased region" description="Polar residues" evidence="1">
    <location>
        <begin position="73"/>
        <end position="87"/>
    </location>
</feature>
<keyword evidence="2" id="KW-0812">Transmembrane</keyword>
<comment type="caution">
    <text evidence="3">The sequence shown here is derived from an EMBL/GenBank/DDBJ whole genome shotgun (WGS) entry which is preliminary data.</text>
</comment>
<sequence length="1246" mass="134320">MDHSTIPQLSIPPRVRVSRNAYVNSDASTTPTAGPSRLSPKNPYLSAAGALDEGELEDMDATPRISARARLPSPSTATPSMQLNLTEDTPAGRLRAILARVPNSSASQLLHEPAPQTPSALDSDFDDPPPKWNTTAASIARESLKDLFSNARRDDTPEKRGRRRNSIDASEVEDSPRVDKVAQERAKNKGKRKSLSDEELEKSSKASFSRAGSSHAMNIEALRSRLTNYANGHSSADAQSEQDSVSDKSDGAADASNDTATFLRQLNSSAASPPDATSTPMRSLQFPSQYQNDSNLLDGDSEMQRAMGALDSFDGDSVQQGRPPSFPPPRQKASILGGRSLASLTHTKSLSDVIGNGSSRTARDVSRRASVDSDSISSQTGPSLSASNLRAHEKDQLQSNRSSAEPPAEVEPSPLDVAHTTITRAVAPPITQPFADTNAEHTRDAATLDAGGVVDSEWFRARAQSLSLVSTASVSLAISAPAACVSAVNTPSLAGAYTRQLAHPAAVQHNTEDQREGETAQLPPLEFDDSSPERPSVSASTSSSRKNASVNGHDHSSPPSRIPVPSPGKAKLNGVGATGFRKGHKRTVTEFSEANGAIPPRIKVEAESEPETEPETEPVSQAGVRRETSDNGDTDMIFESDVDDHASFPPVKAVVIPPIEDSDASITITPPFPPAEPADELSESQEVVDTPAIEPLSSTPPISPPSTSSVFPLTTPPRRPFSTPKIEFPTPSPPKNLPDLPIPSSEDEGGEDDDHTPVLDRGTNLDFSSMKTPRPPGAWLATPAQARHTSSAPPEPAPAPQNAGKPRSRSRSNSLPQTPAAEPNAQAQPAEGSTDVRTPGPSALTRAHTLPSRTPAPPGAWQSTPGSTLRRKSLMKVRFDVTSDSAPSEVGDSTISPPPPPSAPQVNGTERPVPPLPAADASVSEPSFEGVAESSPVQQSTPTEANKAPETPKTPAHHSSSRRRPKRSPSIRLLDEYGRECIDTPKKDVSMSMHMPGGTLMTPRNKSTVRMLDAMGREVEEPSEQNDSEDTVTEVSMRRSEALARVKKAVAELHDGINEVNNSEDARFDDKRISDLHDVSRSAREARTKITKSLKEAQANQAKLRSNYERESTQNSRLLPNILPSRRFWSPGMFWSLCAVQFVLFLFMYRIAQHQAKHQFLTTYYDPFYAELYLQPTKPQTFHDPGLFASLLRRPAQPSDAGAWTTFVVFWHGLLDTFARWQRLLWDSWGLSNDELVQAIGSWPPT</sequence>
<evidence type="ECO:0000313" key="4">
    <source>
        <dbReference type="Proteomes" id="UP000298061"/>
    </source>
</evidence>
<evidence type="ECO:0000313" key="3">
    <source>
        <dbReference type="EMBL" id="TFY81628.1"/>
    </source>
</evidence>
<feature type="region of interest" description="Disordered" evidence="1">
    <location>
        <begin position="505"/>
        <end position="644"/>
    </location>
</feature>
<feature type="compositionally biased region" description="Polar residues" evidence="1">
    <location>
        <begin position="256"/>
        <end position="267"/>
    </location>
</feature>
<dbReference type="OrthoDB" id="3230534at2759"/>
<feature type="compositionally biased region" description="Low complexity" evidence="1">
    <location>
        <begin position="695"/>
        <end position="712"/>
    </location>
</feature>
<feature type="compositionally biased region" description="Basic residues" evidence="1">
    <location>
        <begin position="955"/>
        <end position="969"/>
    </location>
</feature>
<feature type="compositionally biased region" description="Low complexity" evidence="1">
    <location>
        <begin position="816"/>
        <end position="830"/>
    </location>
</feature>
<evidence type="ECO:0000256" key="1">
    <source>
        <dbReference type="SAM" id="MobiDB-lite"/>
    </source>
</evidence>
<feature type="region of interest" description="Disordered" evidence="1">
    <location>
        <begin position="1"/>
        <end position="89"/>
    </location>
</feature>
<dbReference type="Proteomes" id="UP000298061">
    <property type="component" value="Unassembled WGS sequence"/>
</dbReference>
<dbReference type="EMBL" id="SFCI01000191">
    <property type="protein sequence ID" value="TFY81628.1"/>
    <property type="molecule type" value="Genomic_DNA"/>
</dbReference>
<feature type="compositionally biased region" description="Basic and acidic residues" evidence="1">
    <location>
        <begin position="174"/>
        <end position="187"/>
    </location>
</feature>
<proteinExistence type="predicted"/>
<organism evidence="3 4">
    <name type="scientific">Hericium alpestre</name>
    <dbReference type="NCBI Taxonomy" id="135208"/>
    <lineage>
        <taxon>Eukaryota</taxon>
        <taxon>Fungi</taxon>
        <taxon>Dikarya</taxon>
        <taxon>Basidiomycota</taxon>
        <taxon>Agaricomycotina</taxon>
        <taxon>Agaricomycetes</taxon>
        <taxon>Russulales</taxon>
        <taxon>Hericiaceae</taxon>
        <taxon>Hericium</taxon>
    </lineage>
</organism>
<feature type="region of interest" description="Disordered" evidence="1">
    <location>
        <begin position="351"/>
        <end position="415"/>
    </location>
</feature>
<feature type="compositionally biased region" description="Polar residues" evidence="1">
    <location>
        <begin position="281"/>
        <end position="295"/>
    </location>
</feature>
<feature type="compositionally biased region" description="Low complexity" evidence="1">
    <location>
        <begin position="533"/>
        <end position="551"/>
    </location>
</feature>
<feature type="compositionally biased region" description="Basic and acidic residues" evidence="1">
    <location>
        <begin position="361"/>
        <end position="371"/>
    </location>
</feature>
<feature type="compositionally biased region" description="Polar residues" evidence="1">
    <location>
        <begin position="230"/>
        <end position="243"/>
    </location>
</feature>
<feature type="compositionally biased region" description="Acidic residues" evidence="1">
    <location>
        <begin position="745"/>
        <end position="754"/>
    </location>
</feature>
<keyword evidence="2" id="KW-1133">Transmembrane helix</keyword>
<evidence type="ECO:0000256" key="2">
    <source>
        <dbReference type="SAM" id="Phobius"/>
    </source>
</evidence>
<accession>A0A4Z0A7L7</accession>
<feature type="compositionally biased region" description="Polar residues" evidence="1">
    <location>
        <begin position="882"/>
        <end position="895"/>
    </location>
</feature>
<feature type="compositionally biased region" description="Polar residues" evidence="1">
    <location>
        <begin position="935"/>
        <end position="944"/>
    </location>
</feature>
<name>A0A4Z0A7L7_9AGAM</name>
<feature type="compositionally biased region" description="Polar residues" evidence="1">
    <location>
        <begin position="21"/>
        <end position="33"/>
    </location>
</feature>
<feature type="region of interest" description="Disordered" evidence="1">
    <location>
        <begin position="105"/>
        <end position="215"/>
    </location>
</feature>
<protein>
    <submittedName>
        <fullName evidence="3">Uncharacterized protein</fullName>
    </submittedName>
</protein>
<feature type="compositionally biased region" description="Polar residues" evidence="1">
    <location>
        <begin position="379"/>
        <end position="388"/>
    </location>
</feature>
<feature type="compositionally biased region" description="Low complexity" evidence="1">
    <location>
        <begin position="205"/>
        <end position="214"/>
    </location>
</feature>
<feature type="region of interest" description="Disordered" evidence="1">
    <location>
        <begin position="230"/>
        <end position="300"/>
    </location>
</feature>
<reference evidence="3 4" key="1">
    <citation type="submission" date="2019-02" db="EMBL/GenBank/DDBJ databases">
        <title>Genome sequencing of the rare red list fungi Hericium alpestre (H. flagellum).</title>
        <authorList>
            <person name="Buettner E."/>
            <person name="Kellner H."/>
        </authorList>
    </citation>
    <scope>NUCLEOTIDE SEQUENCE [LARGE SCALE GENOMIC DNA]</scope>
    <source>
        <strain evidence="3 4">DSM 108284</strain>
    </source>
</reference>
<keyword evidence="2" id="KW-0472">Membrane</keyword>
<feature type="compositionally biased region" description="Low complexity" evidence="1">
    <location>
        <begin position="402"/>
        <end position="414"/>
    </location>
</feature>
<feature type="compositionally biased region" description="Acidic residues" evidence="1">
    <location>
        <begin position="607"/>
        <end position="616"/>
    </location>
</feature>
<feature type="compositionally biased region" description="Acidic residues" evidence="1">
    <location>
        <begin position="630"/>
        <end position="642"/>
    </location>
</feature>